<protein>
    <submittedName>
        <fullName evidence="1">Rubrerythrin</fullName>
    </submittedName>
</protein>
<name>A0A7G9WIK2_9FIRM</name>
<dbReference type="AlphaFoldDB" id="A0A7G9WIK2"/>
<organism evidence="1 2">
    <name type="scientific">Caproicibacterium amylolyticum</name>
    <dbReference type="NCBI Taxonomy" id="2766537"/>
    <lineage>
        <taxon>Bacteria</taxon>
        <taxon>Bacillati</taxon>
        <taxon>Bacillota</taxon>
        <taxon>Clostridia</taxon>
        <taxon>Eubacteriales</taxon>
        <taxon>Oscillospiraceae</taxon>
        <taxon>Caproicibacterium</taxon>
    </lineage>
</organism>
<dbReference type="RefSeq" id="WP_212507576.1">
    <property type="nucleotide sequence ID" value="NZ_CP060696.1"/>
</dbReference>
<dbReference type="KEGG" id="caml:H6X83_02345"/>
<evidence type="ECO:0000313" key="1">
    <source>
        <dbReference type="EMBL" id="QNO18514.1"/>
    </source>
</evidence>
<dbReference type="EMBL" id="CP060696">
    <property type="protein sequence ID" value="QNO18514.1"/>
    <property type="molecule type" value="Genomic_DNA"/>
</dbReference>
<accession>A0A7G9WIK2</accession>
<sequence>MDDKTGVSITNRDRALRAWQNSTELVRDYQTYAQEIKDDQALSTLFAEYAEDEAVHAAELLKTLHGFAQ</sequence>
<proteinExistence type="predicted"/>
<evidence type="ECO:0000313" key="2">
    <source>
        <dbReference type="Proteomes" id="UP000516046"/>
    </source>
</evidence>
<keyword evidence="2" id="KW-1185">Reference proteome</keyword>
<dbReference type="Proteomes" id="UP000516046">
    <property type="component" value="Chromosome"/>
</dbReference>
<gene>
    <name evidence="1" type="ORF">H6X83_02345</name>
</gene>
<reference evidence="1 2" key="1">
    <citation type="submission" date="2020-08" db="EMBL/GenBank/DDBJ databases">
        <authorList>
            <person name="Ren C."/>
            <person name="Gu Y."/>
            <person name="Xu Y."/>
        </authorList>
    </citation>
    <scope>NUCLEOTIDE SEQUENCE [LARGE SCALE GENOMIC DNA]</scope>
    <source>
        <strain evidence="1 2">LBM18003</strain>
    </source>
</reference>